<dbReference type="InterPro" id="IPR051610">
    <property type="entry name" value="GPI/OXD"/>
</dbReference>
<dbReference type="PANTHER" id="PTHR35848">
    <property type="entry name" value="OXALATE-BINDING PROTEIN"/>
    <property type="match status" value="1"/>
</dbReference>
<dbReference type="SUPFAM" id="SSF51182">
    <property type="entry name" value="RmlC-like cupins"/>
    <property type="match status" value="2"/>
</dbReference>
<evidence type="ECO:0000313" key="4">
    <source>
        <dbReference type="EMBL" id="EHK98060.1"/>
    </source>
</evidence>
<keyword evidence="1" id="KW-0479">Metal-binding</keyword>
<name>H0ETP1_GLAL7</name>
<dbReference type="InterPro" id="IPR014710">
    <property type="entry name" value="RmlC-like_jellyroll"/>
</dbReference>
<dbReference type="OrthoDB" id="10263073at2759"/>
<keyword evidence="5" id="KW-1185">Reference proteome</keyword>
<dbReference type="Gene3D" id="2.60.120.10">
    <property type="entry name" value="Jelly Rolls"/>
    <property type="match status" value="2"/>
</dbReference>
<proteinExistence type="predicted"/>
<dbReference type="InParanoid" id="H0ETP1"/>
<dbReference type="AlphaFoldDB" id="H0ETP1"/>
<reference evidence="4 5" key="1">
    <citation type="journal article" date="2012" name="Eukaryot. Cell">
        <title>Genome sequence of the fungus Glarea lozoyensis: the first genome sequence of a species from the Helotiaceae family.</title>
        <authorList>
            <person name="Youssar L."/>
            <person name="Gruening B.A."/>
            <person name="Erxleben A."/>
            <person name="Guenther S."/>
            <person name="Huettel W."/>
        </authorList>
    </citation>
    <scope>NUCLEOTIDE SEQUENCE [LARGE SCALE GENOMIC DNA]</scope>
    <source>
        <strain evidence="5">ATCC 74030 / MF5533</strain>
    </source>
</reference>
<evidence type="ECO:0000256" key="2">
    <source>
        <dbReference type="SAM" id="MobiDB-lite"/>
    </source>
</evidence>
<dbReference type="GO" id="GO:0046872">
    <property type="term" value="F:metal ion binding"/>
    <property type="evidence" value="ECO:0007669"/>
    <property type="project" value="UniProtKB-KW"/>
</dbReference>
<dbReference type="CDD" id="cd20306">
    <property type="entry name" value="cupin_OxDC-like"/>
    <property type="match status" value="1"/>
</dbReference>
<dbReference type="EMBL" id="AGUE01000165">
    <property type="protein sequence ID" value="EHK98060.1"/>
    <property type="molecule type" value="Genomic_DNA"/>
</dbReference>
<dbReference type="InterPro" id="IPR011051">
    <property type="entry name" value="RmlC_Cupin_sf"/>
</dbReference>
<dbReference type="PANTHER" id="PTHR35848:SF9">
    <property type="entry name" value="SLL1358 PROTEIN"/>
    <property type="match status" value="1"/>
</dbReference>
<feature type="region of interest" description="Disordered" evidence="2">
    <location>
        <begin position="109"/>
        <end position="134"/>
    </location>
</feature>
<evidence type="ECO:0000256" key="1">
    <source>
        <dbReference type="ARBA" id="ARBA00022723"/>
    </source>
</evidence>
<accession>H0ETP1</accession>
<dbReference type="Pfam" id="PF00190">
    <property type="entry name" value="Cupin_1"/>
    <property type="match status" value="1"/>
</dbReference>
<gene>
    <name evidence="4" type="ORF">M7I_6108</name>
</gene>
<organism evidence="4 5">
    <name type="scientific">Glarea lozoyensis (strain ATCC 74030 / MF5533)</name>
    <dbReference type="NCBI Taxonomy" id="1104152"/>
    <lineage>
        <taxon>Eukaryota</taxon>
        <taxon>Fungi</taxon>
        <taxon>Dikarya</taxon>
        <taxon>Ascomycota</taxon>
        <taxon>Pezizomycotina</taxon>
        <taxon>Leotiomycetes</taxon>
        <taxon>Helotiales</taxon>
        <taxon>Helotiaceae</taxon>
        <taxon>Glarea</taxon>
    </lineage>
</organism>
<dbReference type="InterPro" id="IPR006045">
    <property type="entry name" value="Cupin_1"/>
</dbReference>
<dbReference type="SMART" id="SM00835">
    <property type="entry name" value="Cupin_1"/>
    <property type="match status" value="1"/>
</dbReference>
<protein>
    <submittedName>
        <fullName evidence="4">Putative Oxalate decarboxylase oxdC</fullName>
    </submittedName>
</protein>
<evidence type="ECO:0000313" key="5">
    <source>
        <dbReference type="Proteomes" id="UP000005446"/>
    </source>
</evidence>
<evidence type="ECO:0000259" key="3">
    <source>
        <dbReference type="SMART" id="SM00835"/>
    </source>
</evidence>
<sequence>MAQPLYKTSHSGTRIDSGKVLVTQLDVGNEFMNFTITAGQMFFVKTGALHHIENIGEETAELIVAFRHEAPKDFSLSASFGAMSDAEKEVGNFIDIGWLRELQRKGNPTVPDTAELPNPHKFDVENAPNGPQVEIGSANMARKDFWPILDNMSMYSLRIEEDGMREPHWHPFTAEMGYVHKGNARMSVMDPDGSVDTYTLKPGDVYFIPHAYPHQIEVIGDEEIHFLIFFDAPIPGDVGYRTSATALSREVLAATFGVDEDQLPEFPFTVKDPLLVGRKNPVDPVKSKI</sequence>
<comment type="caution">
    <text evidence="4">The sequence shown here is derived from an EMBL/GenBank/DDBJ whole genome shotgun (WGS) entry which is preliminary data.</text>
</comment>
<feature type="domain" description="Cupin type-1" evidence="3">
    <location>
        <begin position="138"/>
        <end position="264"/>
    </location>
</feature>
<dbReference type="HOGENOM" id="CLU_030515_0_0_1"/>
<dbReference type="Proteomes" id="UP000005446">
    <property type="component" value="Unassembled WGS sequence"/>
</dbReference>